<comment type="caution">
    <text evidence="2">The sequence shown here is derived from an EMBL/GenBank/DDBJ whole genome shotgun (WGS) entry which is preliminary data.</text>
</comment>
<evidence type="ECO:0000313" key="3">
    <source>
        <dbReference type="Proteomes" id="UP001396334"/>
    </source>
</evidence>
<proteinExistence type="predicted"/>
<accession>A0ABR2NE76</accession>
<protein>
    <submittedName>
        <fullName evidence="2">Uncharacterized protein</fullName>
    </submittedName>
</protein>
<dbReference type="EMBL" id="JBBPBN010000167">
    <property type="protein sequence ID" value="KAK8974473.1"/>
    <property type="molecule type" value="Genomic_DNA"/>
</dbReference>
<keyword evidence="3" id="KW-1185">Reference proteome</keyword>
<evidence type="ECO:0000256" key="1">
    <source>
        <dbReference type="SAM" id="Coils"/>
    </source>
</evidence>
<keyword evidence="1" id="KW-0175">Coiled coil</keyword>
<gene>
    <name evidence="2" type="ORF">V6N11_000642</name>
</gene>
<reference evidence="2 3" key="1">
    <citation type="journal article" date="2024" name="G3 (Bethesda)">
        <title>Genome assembly of Hibiscus sabdariffa L. provides insights into metabolisms of medicinal natural products.</title>
        <authorList>
            <person name="Kim T."/>
        </authorList>
    </citation>
    <scope>NUCLEOTIDE SEQUENCE [LARGE SCALE GENOMIC DNA]</scope>
    <source>
        <strain evidence="2">TK-2024</strain>
        <tissue evidence="2">Old leaves</tissue>
    </source>
</reference>
<organism evidence="2 3">
    <name type="scientific">Hibiscus sabdariffa</name>
    <name type="common">roselle</name>
    <dbReference type="NCBI Taxonomy" id="183260"/>
    <lineage>
        <taxon>Eukaryota</taxon>
        <taxon>Viridiplantae</taxon>
        <taxon>Streptophyta</taxon>
        <taxon>Embryophyta</taxon>
        <taxon>Tracheophyta</taxon>
        <taxon>Spermatophyta</taxon>
        <taxon>Magnoliopsida</taxon>
        <taxon>eudicotyledons</taxon>
        <taxon>Gunneridae</taxon>
        <taxon>Pentapetalae</taxon>
        <taxon>rosids</taxon>
        <taxon>malvids</taxon>
        <taxon>Malvales</taxon>
        <taxon>Malvaceae</taxon>
        <taxon>Malvoideae</taxon>
        <taxon>Hibiscus</taxon>
    </lineage>
</organism>
<sequence>MNSKGKQSVQERLAILPREVDLIREQLEEEQEQRHKLERKFEQERSDFRLERIKQDGRVASLQKRNDELTQELALEKEEIKRLERQLKKKRAIEGVPKCRAD</sequence>
<name>A0ABR2NE76_9ROSI</name>
<feature type="coiled-coil region" evidence="1">
    <location>
        <begin position="20"/>
        <end position="93"/>
    </location>
</feature>
<evidence type="ECO:0000313" key="2">
    <source>
        <dbReference type="EMBL" id="KAK8974473.1"/>
    </source>
</evidence>
<dbReference type="Proteomes" id="UP001396334">
    <property type="component" value="Unassembled WGS sequence"/>
</dbReference>